<evidence type="ECO:0000256" key="1">
    <source>
        <dbReference type="ARBA" id="ARBA00009764"/>
    </source>
</evidence>
<evidence type="ECO:0000256" key="2">
    <source>
        <dbReference type="ARBA" id="ARBA00011255"/>
    </source>
</evidence>
<protein>
    <recommendedName>
        <fullName evidence="5">Flagellar hook-associated protein 2</fullName>
        <shortName evidence="5">HAP2</shortName>
    </recommendedName>
    <alternativeName>
        <fullName evidence="5">Flagellar cap protein</fullName>
    </alternativeName>
</protein>
<keyword evidence="4 5" id="KW-0975">Bacterial flagellum</keyword>
<dbReference type="KEGG" id="tvl:FAZ95_00300"/>
<keyword evidence="3" id="KW-0175">Coiled coil</keyword>
<proteinExistence type="inferred from homology"/>
<evidence type="ECO:0000259" key="6">
    <source>
        <dbReference type="Pfam" id="PF02465"/>
    </source>
</evidence>
<comment type="function">
    <text evidence="5">Required for morphogenesis and for the elongation of the flagellar filament by facilitating polymerization of the flagellin monomers at the tip of growing filament. Forms a capping structure, which prevents flagellin subunits (transported through the central channel of the flagellum) from leaking out without polymerization at the distal end.</text>
</comment>
<dbReference type="InterPro" id="IPR010809">
    <property type="entry name" value="FliD_C"/>
</dbReference>
<gene>
    <name evidence="8" type="ORF">FAZ95_00300</name>
</gene>
<dbReference type="GO" id="GO:0009424">
    <property type="term" value="C:bacterial-type flagellum hook"/>
    <property type="evidence" value="ECO:0007669"/>
    <property type="project" value="UniProtKB-UniRule"/>
</dbReference>
<evidence type="ECO:0000256" key="5">
    <source>
        <dbReference type="RuleBase" id="RU362066"/>
    </source>
</evidence>
<dbReference type="GO" id="GO:0071973">
    <property type="term" value="P:bacterial-type flagellum-dependent cell motility"/>
    <property type="evidence" value="ECO:0007669"/>
    <property type="project" value="TreeGrafter"/>
</dbReference>
<keyword evidence="8" id="KW-0966">Cell projection</keyword>
<dbReference type="AlphaFoldDB" id="A0A4P8IJI2"/>
<feature type="domain" description="Flagellar hook-associated protein 2 C-terminal" evidence="7">
    <location>
        <begin position="231"/>
        <end position="456"/>
    </location>
</feature>
<dbReference type="GO" id="GO:0005576">
    <property type="term" value="C:extracellular region"/>
    <property type="evidence" value="ECO:0007669"/>
    <property type="project" value="UniProtKB-SubCell"/>
</dbReference>
<reference evidence="8 9" key="1">
    <citation type="submission" date="2019-05" db="EMBL/GenBank/DDBJ databases">
        <title>Burkholderia sp. DHOD12, isolated from subtropical forest soil.</title>
        <authorList>
            <person name="Gao Z.-H."/>
            <person name="Qiu L.-H."/>
        </authorList>
    </citation>
    <scope>NUCLEOTIDE SEQUENCE [LARGE SCALE GENOMIC DNA]</scope>
    <source>
        <strain evidence="8 9">DHOD12</strain>
    </source>
</reference>
<keyword evidence="9" id="KW-1185">Reference proteome</keyword>
<dbReference type="GO" id="GO:0009421">
    <property type="term" value="C:bacterial-type flagellum filament cap"/>
    <property type="evidence" value="ECO:0007669"/>
    <property type="project" value="InterPro"/>
</dbReference>
<organism evidence="8 9">
    <name type="scientific">Trinickia violacea</name>
    <dbReference type="NCBI Taxonomy" id="2571746"/>
    <lineage>
        <taxon>Bacteria</taxon>
        <taxon>Pseudomonadati</taxon>
        <taxon>Pseudomonadota</taxon>
        <taxon>Betaproteobacteria</taxon>
        <taxon>Burkholderiales</taxon>
        <taxon>Burkholderiaceae</taxon>
        <taxon>Trinickia</taxon>
    </lineage>
</organism>
<evidence type="ECO:0000256" key="4">
    <source>
        <dbReference type="ARBA" id="ARBA00023143"/>
    </source>
</evidence>
<keyword evidence="8" id="KW-0282">Flagellum</keyword>
<comment type="similarity">
    <text evidence="1 5">Belongs to the FliD family.</text>
</comment>
<accession>A0A4P8IJI2</accession>
<evidence type="ECO:0000256" key="3">
    <source>
        <dbReference type="ARBA" id="ARBA00023054"/>
    </source>
</evidence>
<name>A0A4P8IJI2_9BURK</name>
<keyword evidence="8" id="KW-0969">Cilium</keyword>
<dbReference type="Pfam" id="PF07195">
    <property type="entry name" value="FliD_C"/>
    <property type="match status" value="1"/>
</dbReference>
<evidence type="ECO:0000313" key="9">
    <source>
        <dbReference type="Proteomes" id="UP000298656"/>
    </source>
</evidence>
<evidence type="ECO:0000259" key="7">
    <source>
        <dbReference type="Pfam" id="PF07195"/>
    </source>
</evidence>
<dbReference type="GO" id="GO:0007155">
    <property type="term" value="P:cell adhesion"/>
    <property type="evidence" value="ECO:0007669"/>
    <property type="project" value="InterPro"/>
</dbReference>
<comment type="subunit">
    <text evidence="2 5">Homopentamer.</text>
</comment>
<dbReference type="Pfam" id="PF02465">
    <property type="entry name" value="FliD_N"/>
    <property type="match status" value="1"/>
</dbReference>
<dbReference type="OrthoDB" id="9034667at2"/>
<dbReference type="EMBL" id="CP040077">
    <property type="protein sequence ID" value="QCP47755.1"/>
    <property type="molecule type" value="Genomic_DNA"/>
</dbReference>
<evidence type="ECO:0000313" key="8">
    <source>
        <dbReference type="EMBL" id="QCP47755.1"/>
    </source>
</evidence>
<dbReference type="InterPro" id="IPR003481">
    <property type="entry name" value="FliD_N"/>
</dbReference>
<comment type="subcellular location">
    <subcellularLocation>
        <location evidence="5">Secreted</location>
    </subcellularLocation>
    <subcellularLocation>
        <location evidence="5">Bacterial flagellum</location>
    </subcellularLocation>
</comment>
<dbReference type="PANTHER" id="PTHR30288:SF0">
    <property type="entry name" value="FLAGELLAR HOOK-ASSOCIATED PROTEIN 2"/>
    <property type="match status" value="1"/>
</dbReference>
<dbReference type="PANTHER" id="PTHR30288">
    <property type="entry name" value="FLAGELLAR CAP/ASSEMBLY PROTEIN FLID"/>
    <property type="match status" value="1"/>
</dbReference>
<dbReference type="InterPro" id="IPR040026">
    <property type="entry name" value="FliD"/>
</dbReference>
<dbReference type="Proteomes" id="UP000298656">
    <property type="component" value="Chromosome 1"/>
</dbReference>
<sequence>MSTTATSTSTSASSALAQAAQSIISGSTKSSLDVNSLVTALVNAKTAGQQATITNQQTSDNTILSAIGSLQSAMSSLQTSLSGLTDGSALQQLSATASGSGITATVATGSGAVAGTYSVNVTQIAQSNVISSGAYSSSATLGTGNLTVGVGSSSMTIALNSSNNTLAGVAAAINGASNNPGVSATVITASDGQHLVLTSTSTGAANTVSISAGTGVDSGLNTASFTQVTAGQDAKLSIAGSTVTSASNTVTGALTGVTLNLTSAAVGTTQTLTVAGNTTSATTAINSFVTAYNSWVTTASGLSSYTAASGSTSATAGPLLGDAMLNTATNDMASMVSSGITVGGKTYSLSSIGLNLQPDGTISVDSTALQTALTTNSSAVSAIFNSTNGIGEQLNAYTQTYTESGGQFAQRTQALNSDLQSLTQQQSTLTAYAATLTSQYNAEFTALNNLMTQMQNNTTYLNQLFGGNGSSGTLNKTS</sequence>
<dbReference type="RefSeq" id="WP_137330599.1">
    <property type="nucleotide sequence ID" value="NZ_CP040077.1"/>
</dbReference>
<feature type="domain" description="Flagellar hook-associated protein 2 N-terminal" evidence="6">
    <location>
        <begin position="30"/>
        <end position="127"/>
    </location>
</feature>
<keyword evidence="5" id="KW-0964">Secreted</keyword>